<dbReference type="KEGG" id="pchm:VFPPC_17801"/>
<evidence type="ECO:0000313" key="2">
    <source>
        <dbReference type="Proteomes" id="UP000078397"/>
    </source>
</evidence>
<dbReference type="Proteomes" id="UP000078397">
    <property type="component" value="Unassembled WGS sequence"/>
</dbReference>
<comment type="caution">
    <text evidence="1">The sequence shown here is derived from an EMBL/GenBank/DDBJ whole genome shotgun (WGS) entry which is preliminary data.</text>
</comment>
<organism evidence="1 2">
    <name type="scientific">Pochonia chlamydosporia 170</name>
    <dbReference type="NCBI Taxonomy" id="1380566"/>
    <lineage>
        <taxon>Eukaryota</taxon>
        <taxon>Fungi</taxon>
        <taxon>Dikarya</taxon>
        <taxon>Ascomycota</taxon>
        <taxon>Pezizomycotina</taxon>
        <taxon>Sordariomycetes</taxon>
        <taxon>Hypocreomycetidae</taxon>
        <taxon>Hypocreales</taxon>
        <taxon>Clavicipitaceae</taxon>
        <taxon>Pochonia</taxon>
    </lineage>
</organism>
<keyword evidence="2" id="KW-1185">Reference proteome</keyword>
<proteinExistence type="predicted"/>
<dbReference type="RefSeq" id="XP_022285464.1">
    <property type="nucleotide sequence ID" value="XM_022429482.1"/>
</dbReference>
<dbReference type="GeneID" id="33936714"/>
<dbReference type="AlphaFoldDB" id="A0A219AQE0"/>
<dbReference type="EMBL" id="LSBJ02000004">
    <property type="protein sequence ID" value="OWT43006.1"/>
    <property type="molecule type" value="Genomic_DNA"/>
</dbReference>
<sequence length="131" mass="14708">MVCWAPNDADKVVNVTSEEIRCETLTIQQGGYGWTYKIGGFRTIFFPNRRRLGPDWSPDKQEQDLTGGGCVQRCLFVKPPRRTQPWPGNFTTEKSTVAGVSLQVIYCTKLRTGWAIGNGSRPARVTVQKID</sequence>
<gene>
    <name evidence="1" type="ORF">VFPPC_17801</name>
</gene>
<evidence type="ECO:0000313" key="1">
    <source>
        <dbReference type="EMBL" id="OWT43006.1"/>
    </source>
</evidence>
<accession>A0A219AQE0</accession>
<name>A0A219AQE0_METCM</name>
<protein>
    <submittedName>
        <fullName evidence="1">Uncharacterized protein</fullName>
    </submittedName>
</protein>
<reference evidence="1 2" key="1">
    <citation type="journal article" date="2016" name="PLoS Pathog.">
        <title>Biosynthesis of antibiotic leucinostatins in bio-control fungus Purpureocillium lilacinum and their inhibition on phytophthora revealed by genome mining.</title>
        <authorList>
            <person name="Wang G."/>
            <person name="Liu Z."/>
            <person name="Lin R."/>
            <person name="Li E."/>
            <person name="Mao Z."/>
            <person name="Ling J."/>
            <person name="Yang Y."/>
            <person name="Yin W.B."/>
            <person name="Xie B."/>
        </authorList>
    </citation>
    <scope>NUCLEOTIDE SEQUENCE [LARGE SCALE GENOMIC DNA]</scope>
    <source>
        <strain evidence="1">170</strain>
    </source>
</reference>